<protein>
    <submittedName>
        <fullName evidence="3">Uncharacterized protein</fullName>
    </submittedName>
</protein>
<dbReference type="Proteomes" id="UP001485043">
    <property type="component" value="Unassembled WGS sequence"/>
</dbReference>
<keyword evidence="4" id="KW-1185">Reference proteome</keyword>
<evidence type="ECO:0000256" key="2">
    <source>
        <dbReference type="SAM" id="MobiDB-lite"/>
    </source>
</evidence>
<feature type="region of interest" description="Disordered" evidence="2">
    <location>
        <begin position="500"/>
        <end position="540"/>
    </location>
</feature>
<dbReference type="EMBL" id="JALJOV010000023">
    <property type="protein sequence ID" value="KAK9868543.1"/>
    <property type="molecule type" value="Genomic_DNA"/>
</dbReference>
<evidence type="ECO:0000313" key="4">
    <source>
        <dbReference type="Proteomes" id="UP001485043"/>
    </source>
</evidence>
<organism evidence="3 4">
    <name type="scientific">Apatococcus fuscideae</name>
    <dbReference type="NCBI Taxonomy" id="2026836"/>
    <lineage>
        <taxon>Eukaryota</taxon>
        <taxon>Viridiplantae</taxon>
        <taxon>Chlorophyta</taxon>
        <taxon>core chlorophytes</taxon>
        <taxon>Trebouxiophyceae</taxon>
        <taxon>Chlorellales</taxon>
        <taxon>Chlorellaceae</taxon>
        <taxon>Apatococcus</taxon>
    </lineage>
</organism>
<feature type="region of interest" description="Disordered" evidence="2">
    <location>
        <begin position="347"/>
        <end position="412"/>
    </location>
</feature>
<feature type="compositionally biased region" description="Low complexity" evidence="2">
    <location>
        <begin position="56"/>
        <end position="70"/>
    </location>
</feature>
<feature type="coiled-coil region" evidence="1">
    <location>
        <begin position="195"/>
        <end position="222"/>
    </location>
</feature>
<name>A0AAW1TIK3_9CHLO</name>
<evidence type="ECO:0000256" key="1">
    <source>
        <dbReference type="SAM" id="Coils"/>
    </source>
</evidence>
<feature type="region of interest" description="Disordered" evidence="2">
    <location>
        <begin position="561"/>
        <end position="616"/>
    </location>
</feature>
<proteinExistence type="predicted"/>
<comment type="caution">
    <text evidence="3">The sequence shown here is derived from an EMBL/GenBank/DDBJ whole genome shotgun (WGS) entry which is preliminary data.</text>
</comment>
<accession>A0AAW1TIK3</accession>
<sequence>MHRLLRSLPCLHIQDRQQQGFAGDSSYEPLRAGTHHDSPAKANILALPSHTASTGPVSSPCQSQSPQQEPNPDHAVLTLETIPETSEPSNQSSSLVKAASSLGEVSTSWGNRQSTPRLEPLPFASALELLENDIARRHRLMMSERQRRHGQAVQPLLVGSRGSYRQQALSSQACSEADSSQISVSGYATAPADMLAALDEARLDAEEEVGRVRKQLQAAEQRLSDLDFARLQADHLSTSRGEELQKIAATLQLTTVQNDVLNRALCRALDDLGVPHICSPGAGTPMPATGNLHAGRAAFPTPDGSIHCGLTPSAATPSGSLHLPGGLSQGQQVAALKFGAGIPEPMPMQSLNMAASPPSSTSHHHSADTAAEDDASVVQREPACVPRCTLQPNSQPGGDISSSVGEHSIGQVQREPDWAPRLHSASTQADWCLGSGTTGAMGELCDLQAQRTTAWVPRGSPRDLWNGARGSVLSVKSLNPFRDVTNQPALASGPMQIAAKTGPLHTPCSSSGTSLPHPVKPTSRRGRGPHQHMGSDAMDDAENLDSACSTLGSSAAKRPCLGRRTAAANPVPSSSMGDARSQSDGRSRWQGMRMSNSPLYEPSLQKPGEGAASQEPQGFQMELQRSMDALAHPPSMRGSGSTTTDIVWSAAFSACSNPTFCPTAGSTWQC</sequence>
<feature type="compositionally biased region" description="Polar residues" evidence="2">
    <location>
        <begin position="571"/>
        <end position="580"/>
    </location>
</feature>
<evidence type="ECO:0000313" key="3">
    <source>
        <dbReference type="EMBL" id="KAK9868543.1"/>
    </source>
</evidence>
<feature type="region of interest" description="Disordered" evidence="2">
    <location>
        <begin position="50"/>
        <end position="73"/>
    </location>
</feature>
<dbReference type="AlphaFoldDB" id="A0AAW1TIK3"/>
<feature type="compositionally biased region" description="Polar residues" evidence="2">
    <location>
        <begin position="390"/>
        <end position="405"/>
    </location>
</feature>
<gene>
    <name evidence="3" type="ORF">WJX84_002985</name>
</gene>
<keyword evidence="1" id="KW-0175">Coiled coil</keyword>
<reference evidence="3 4" key="1">
    <citation type="journal article" date="2024" name="Nat. Commun.">
        <title>Phylogenomics reveals the evolutionary origins of lichenization in chlorophyte algae.</title>
        <authorList>
            <person name="Puginier C."/>
            <person name="Libourel C."/>
            <person name="Otte J."/>
            <person name="Skaloud P."/>
            <person name="Haon M."/>
            <person name="Grisel S."/>
            <person name="Petersen M."/>
            <person name="Berrin J.G."/>
            <person name="Delaux P.M."/>
            <person name="Dal Grande F."/>
            <person name="Keller J."/>
        </authorList>
    </citation>
    <scope>NUCLEOTIDE SEQUENCE [LARGE SCALE GENOMIC DNA]</scope>
    <source>
        <strain evidence="3 4">SAG 2523</strain>
    </source>
</reference>